<sequence>MTIETAFPDSEINPGSHTPLWKEGCALGDFLYFSAPQHVLLRFVVRGNLLEGLVVLCFSDMFSVISPPSFFPLSAPNSTLPKYPTLQFLPASHDAIRCHPLGLRMSPLRRLSVQVLLRPLIIRSPTAASASGPLRTPLPPLGAPRSL</sequence>
<gene>
    <name evidence="2" type="ORF">PGT21_015813</name>
</gene>
<reference evidence="2 3" key="1">
    <citation type="submission" date="2019-05" db="EMBL/GenBank/DDBJ databases">
        <title>Emergence of the Ug99 lineage of the wheat stem rust pathogen through somatic hybridization.</title>
        <authorList>
            <person name="Li F."/>
            <person name="Upadhyaya N.M."/>
            <person name="Sperschneider J."/>
            <person name="Matny O."/>
            <person name="Nguyen-Phuc H."/>
            <person name="Mago R."/>
            <person name="Raley C."/>
            <person name="Miller M.E."/>
            <person name="Silverstein K.A.T."/>
            <person name="Henningsen E."/>
            <person name="Hirsch C.D."/>
            <person name="Visser B."/>
            <person name="Pretorius Z.A."/>
            <person name="Steffenson B.J."/>
            <person name="Schwessinger B."/>
            <person name="Dodds P.N."/>
            <person name="Figueroa M."/>
        </authorList>
    </citation>
    <scope>NUCLEOTIDE SEQUENCE [LARGE SCALE GENOMIC DNA]</scope>
    <source>
        <strain evidence="2">21-0</strain>
    </source>
</reference>
<organism evidence="2 3">
    <name type="scientific">Puccinia graminis f. sp. tritici</name>
    <dbReference type="NCBI Taxonomy" id="56615"/>
    <lineage>
        <taxon>Eukaryota</taxon>
        <taxon>Fungi</taxon>
        <taxon>Dikarya</taxon>
        <taxon>Basidiomycota</taxon>
        <taxon>Pucciniomycotina</taxon>
        <taxon>Pucciniomycetes</taxon>
        <taxon>Pucciniales</taxon>
        <taxon>Pucciniaceae</taxon>
        <taxon>Puccinia</taxon>
    </lineage>
</organism>
<accession>A0A5B0LZ76</accession>
<protein>
    <submittedName>
        <fullName evidence="2">Uncharacterized protein</fullName>
    </submittedName>
</protein>
<evidence type="ECO:0000313" key="3">
    <source>
        <dbReference type="Proteomes" id="UP000324748"/>
    </source>
</evidence>
<proteinExistence type="predicted"/>
<feature type="compositionally biased region" description="Pro residues" evidence="1">
    <location>
        <begin position="136"/>
        <end position="147"/>
    </location>
</feature>
<evidence type="ECO:0000313" key="2">
    <source>
        <dbReference type="EMBL" id="KAA1069193.1"/>
    </source>
</evidence>
<dbReference type="Proteomes" id="UP000324748">
    <property type="component" value="Unassembled WGS sequence"/>
</dbReference>
<dbReference type="AlphaFoldDB" id="A0A5B0LZ76"/>
<dbReference type="EMBL" id="VSWC01000183">
    <property type="protein sequence ID" value="KAA1069193.1"/>
    <property type="molecule type" value="Genomic_DNA"/>
</dbReference>
<evidence type="ECO:0000256" key="1">
    <source>
        <dbReference type="SAM" id="MobiDB-lite"/>
    </source>
</evidence>
<comment type="caution">
    <text evidence="2">The sequence shown here is derived from an EMBL/GenBank/DDBJ whole genome shotgun (WGS) entry which is preliminary data.</text>
</comment>
<feature type="region of interest" description="Disordered" evidence="1">
    <location>
        <begin position="128"/>
        <end position="147"/>
    </location>
</feature>
<name>A0A5B0LZ76_PUCGR</name>
<keyword evidence="3" id="KW-1185">Reference proteome</keyword>